<keyword evidence="4" id="KW-1185">Reference proteome</keyword>
<reference evidence="4" key="1">
    <citation type="submission" date="2019-01" db="EMBL/GenBank/DDBJ databases">
        <title>Cytophagaceae bacterium strain CAR-16.</title>
        <authorList>
            <person name="Chen W.-M."/>
        </authorList>
    </citation>
    <scope>NUCLEOTIDE SEQUENCE [LARGE SCALE GENOMIC DNA]</scope>
    <source>
        <strain evidence="4">ICH-30</strain>
    </source>
</reference>
<name>A0A4Q1KJ98_9FLAO</name>
<keyword evidence="1" id="KW-1133">Transmembrane helix</keyword>
<dbReference type="Proteomes" id="UP000289734">
    <property type="component" value="Unassembled WGS sequence"/>
</dbReference>
<dbReference type="InterPro" id="IPR021309">
    <property type="entry name" value="YgaP-like_TM"/>
</dbReference>
<evidence type="ECO:0000259" key="2">
    <source>
        <dbReference type="Pfam" id="PF11127"/>
    </source>
</evidence>
<organism evidence="3 4">
    <name type="scientific">Flavobacterium piscinae</name>
    <dbReference type="NCBI Taxonomy" id="2506424"/>
    <lineage>
        <taxon>Bacteria</taxon>
        <taxon>Pseudomonadati</taxon>
        <taxon>Bacteroidota</taxon>
        <taxon>Flavobacteriia</taxon>
        <taxon>Flavobacteriales</taxon>
        <taxon>Flavobacteriaceae</taxon>
        <taxon>Flavobacterium</taxon>
    </lineage>
</organism>
<evidence type="ECO:0000313" key="4">
    <source>
        <dbReference type="Proteomes" id="UP000289734"/>
    </source>
</evidence>
<feature type="transmembrane region" description="Helical" evidence="1">
    <location>
        <begin position="35"/>
        <end position="59"/>
    </location>
</feature>
<dbReference type="Pfam" id="PF11127">
    <property type="entry name" value="YgaP-like_TM"/>
    <property type="match status" value="1"/>
</dbReference>
<dbReference type="OrthoDB" id="9804804at2"/>
<dbReference type="EMBL" id="SBKQ01000014">
    <property type="protein sequence ID" value="RXR29420.1"/>
    <property type="molecule type" value="Genomic_DNA"/>
</dbReference>
<protein>
    <submittedName>
        <fullName evidence="3">DUF2892 domain-containing protein</fullName>
    </submittedName>
</protein>
<accession>A0A4Q1KJ98</accession>
<keyword evidence="1" id="KW-0812">Transmembrane</keyword>
<evidence type="ECO:0000313" key="3">
    <source>
        <dbReference type="EMBL" id="RXR29420.1"/>
    </source>
</evidence>
<proteinExistence type="predicted"/>
<comment type="caution">
    <text evidence="3">The sequence shown here is derived from an EMBL/GenBank/DDBJ whole genome shotgun (WGS) entry which is preliminary data.</text>
</comment>
<feature type="transmembrane region" description="Helical" evidence="1">
    <location>
        <begin position="12"/>
        <end position="29"/>
    </location>
</feature>
<keyword evidence="1" id="KW-0472">Membrane</keyword>
<dbReference type="AlphaFoldDB" id="A0A4Q1KJ98"/>
<evidence type="ECO:0000256" key="1">
    <source>
        <dbReference type="SAM" id="Phobius"/>
    </source>
</evidence>
<gene>
    <name evidence="3" type="ORF">EQG68_13115</name>
</gene>
<feature type="domain" description="Inner membrane protein YgaP-like transmembrane" evidence="2">
    <location>
        <begin position="1"/>
        <end position="67"/>
    </location>
</feature>
<dbReference type="RefSeq" id="WP_129465346.1">
    <property type="nucleotide sequence ID" value="NZ_JACSXZ010000001.1"/>
</dbReference>
<sequence length="71" mass="7632">MKANVGNTDKLIRIILAIVLGTLYLTNTVSGVLGIVVLVFAIILVATSLISFCPIYPLFSINTCPNKNKKP</sequence>